<dbReference type="Proteomes" id="UP000583929">
    <property type="component" value="Unassembled WGS sequence"/>
</dbReference>
<reference evidence="1 2" key="1">
    <citation type="journal article" date="2020" name="bioRxiv">
        <title>Sequence and annotation of 42 cannabis genomes reveals extensive copy number variation in cannabinoid synthesis and pathogen resistance genes.</title>
        <authorList>
            <person name="Mckernan K.J."/>
            <person name="Helbert Y."/>
            <person name="Kane L.T."/>
            <person name="Ebling H."/>
            <person name="Zhang L."/>
            <person name="Liu B."/>
            <person name="Eaton Z."/>
            <person name="Mclaughlin S."/>
            <person name="Kingan S."/>
            <person name="Baybayan P."/>
            <person name="Concepcion G."/>
            <person name="Jordan M."/>
            <person name="Riva A."/>
            <person name="Barbazuk W."/>
            <person name="Harkins T."/>
        </authorList>
    </citation>
    <scope>NUCLEOTIDE SEQUENCE [LARGE SCALE GENOMIC DNA]</scope>
    <source>
        <strain evidence="2">cv. Jamaican Lion 4</strain>
        <tissue evidence="1">Leaf</tissue>
    </source>
</reference>
<organism evidence="1 2">
    <name type="scientific">Cannabis sativa</name>
    <name type="common">Hemp</name>
    <name type="synonym">Marijuana</name>
    <dbReference type="NCBI Taxonomy" id="3483"/>
    <lineage>
        <taxon>Eukaryota</taxon>
        <taxon>Viridiplantae</taxon>
        <taxon>Streptophyta</taxon>
        <taxon>Embryophyta</taxon>
        <taxon>Tracheophyta</taxon>
        <taxon>Spermatophyta</taxon>
        <taxon>Magnoliopsida</taxon>
        <taxon>eudicotyledons</taxon>
        <taxon>Gunneridae</taxon>
        <taxon>Pentapetalae</taxon>
        <taxon>rosids</taxon>
        <taxon>fabids</taxon>
        <taxon>Rosales</taxon>
        <taxon>Cannabaceae</taxon>
        <taxon>Cannabis</taxon>
    </lineage>
</organism>
<accession>A0A7J6G948</accession>
<evidence type="ECO:0000313" key="1">
    <source>
        <dbReference type="EMBL" id="KAF4379397.1"/>
    </source>
</evidence>
<sequence>MAGSSSGSLNHFIDDFYFSALFDDETALQSLMRNMHTNSFVRSVTFRAWHDETECGAFERVTKTGGTTSSLVKEEQAANGEYVPFRVGTDINSAMDADAKLTFFFGKAQNWTSRQYCVLISSNR</sequence>
<evidence type="ECO:0000313" key="2">
    <source>
        <dbReference type="Proteomes" id="UP000583929"/>
    </source>
</evidence>
<gene>
    <name evidence="1" type="ORF">G4B88_024845</name>
</gene>
<name>A0A7J6G948_CANSA</name>
<comment type="caution">
    <text evidence="1">The sequence shown here is derived from an EMBL/GenBank/DDBJ whole genome shotgun (WGS) entry which is preliminary data.</text>
</comment>
<dbReference type="EMBL" id="JAATIQ010000129">
    <property type="protein sequence ID" value="KAF4379397.1"/>
    <property type="molecule type" value="Genomic_DNA"/>
</dbReference>
<keyword evidence="2" id="KW-1185">Reference proteome</keyword>
<proteinExistence type="predicted"/>
<protein>
    <submittedName>
        <fullName evidence="1">Uncharacterized protein</fullName>
    </submittedName>
</protein>
<dbReference type="AlphaFoldDB" id="A0A7J6G948"/>